<dbReference type="GO" id="GO:0006508">
    <property type="term" value="P:proteolysis"/>
    <property type="evidence" value="ECO:0007669"/>
    <property type="project" value="UniProtKB-KW"/>
</dbReference>
<accession>A0A8T0KAH8</accession>
<feature type="region of interest" description="Disordered" evidence="4">
    <location>
        <begin position="239"/>
        <end position="276"/>
    </location>
</feature>
<keyword evidence="2" id="KW-0645">Protease</keyword>
<dbReference type="InterPro" id="IPR038765">
    <property type="entry name" value="Papain-like_cys_pep_sf"/>
</dbReference>
<keyword evidence="3" id="KW-0378">Hydrolase</keyword>
<dbReference type="Proteomes" id="UP000743370">
    <property type="component" value="Unassembled WGS sequence"/>
</dbReference>
<reference evidence="6 7" key="1">
    <citation type="submission" date="2020-05" db="EMBL/GenBank/DDBJ databases">
        <title>Vigna angularis (adzuki bean) Var. LongXiaoDou No. 4 denovo assembly.</title>
        <authorList>
            <person name="Xiang H."/>
        </authorList>
    </citation>
    <scope>NUCLEOTIDE SEQUENCE [LARGE SCALE GENOMIC DNA]</scope>
    <source>
        <tissue evidence="6">Leaf</tissue>
    </source>
</reference>
<evidence type="ECO:0000256" key="4">
    <source>
        <dbReference type="SAM" id="MobiDB-lite"/>
    </source>
</evidence>
<sequence length="563" mass="64041">MDSSIIIEMNRLLQKCHVEHIRMTPIMWCLNINNPVEVNLKLLKVMVCRWAGHDNSFRVCQKLVPFSVIDVLMSLGLERGGLEIPFDEVVVGMIGEMFKSKSISLKDLTDMFNVIVHDNDIDVDVVLLDDLDSLCLYDWCTGVHNHIVQNLNKCKKKIMTGDIAHSLTLSGNVAVLQAWTVERLSLYGHASHRFFPRIMRWFPYKASTEKIEHIFKTGDLNLEWYVSKEDRHRPEIRAAFHMDDGGMSEASSAEGSKLEEDDDESSDDGTWEVGAEERLRKNNEELRALNAKIGVLTRELIEICETPIFTEKDACGSDEEVGGGVGEAPEVGGDQEPEVGGDGNAVDDPLGADTEARGEDRTSYEDEIVSRSDEKIVFIEIDDDGDEVQHEVVPFVIPPLRSFAGDPRTTVDVDQLYRVVSVREITIYRVVSEIIRKTLSTTSFYTLAPMKYVDNMHHILTDYRKCPQNRHVFTLHNYNSYLRCDHFGLGDFGTADFLFMPFVHDDHWWCYSVKLSSLEIFVIDSLGKGIRDRKRIDTAVAENMARFFCLLMNRPEGSIVQFQ</sequence>
<evidence type="ECO:0000259" key="5">
    <source>
        <dbReference type="Pfam" id="PF02902"/>
    </source>
</evidence>
<dbReference type="SUPFAM" id="SSF54001">
    <property type="entry name" value="Cysteine proteinases"/>
    <property type="match status" value="1"/>
</dbReference>
<feature type="compositionally biased region" description="Acidic residues" evidence="4">
    <location>
        <begin position="259"/>
        <end position="270"/>
    </location>
</feature>
<organism evidence="6 7">
    <name type="scientific">Phaseolus angularis</name>
    <name type="common">Azuki bean</name>
    <name type="synonym">Vigna angularis</name>
    <dbReference type="NCBI Taxonomy" id="3914"/>
    <lineage>
        <taxon>Eukaryota</taxon>
        <taxon>Viridiplantae</taxon>
        <taxon>Streptophyta</taxon>
        <taxon>Embryophyta</taxon>
        <taxon>Tracheophyta</taxon>
        <taxon>Spermatophyta</taxon>
        <taxon>Magnoliopsida</taxon>
        <taxon>eudicotyledons</taxon>
        <taxon>Gunneridae</taxon>
        <taxon>Pentapetalae</taxon>
        <taxon>rosids</taxon>
        <taxon>fabids</taxon>
        <taxon>Fabales</taxon>
        <taxon>Fabaceae</taxon>
        <taxon>Papilionoideae</taxon>
        <taxon>50 kb inversion clade</taxon>
        <taxon>NPAAA clade</taxon>
        <taxon>indigoferoid/millettioid clade</taxon>
        <taxon>Phaseoleae</taxon>
        <taxon>Vigna</taxon>
    </lineage>
</organism>
<proteinExistence type="inferred from homology"/>
<evidence type="ECO:0000256" key="3">
    <source>
        <dbReference type="ARBA" id="ARBA00022801"/>
    </source>
</evidence>
<feature type="domain" description="Ubiquitin-like protease family profile" evidence="5">
    <location>
        <begin position="452"/>
        <end position="547"/>
    </location>
</feature>
<feature type="region of interest" description="Disordered" evidence="4">
    <location>
        <begin position="314"/>
        <end position="366"/>
    </location>
</feature>
<evidence type="ECO:0000256" key="2">
    <source>
        <dbReference type="ARBA" id="ARBA00022670"/>
    </source>
</evidence>
<protein>
    <recommendedName>
        <fullName evidence="5">Ubiquitin-like protease family profile domain-containing protein</fullName>
    </recommendedName>
</protein>
<dbReference type="Pfam" id="PF02902">
    <property type="entry name" value="Peptidase_C48"/>
    <property type="match status" value="1"/>
</dbReference>
<dbReference type="Gene3D" id="3.40.395.10">
    <property type="entry name" value="Adenoviral Proteinase, Chain A"/>
    <property type="match status" value="1"/>
</dbReference>
<gene>
    <name evidence="6" type="ORF">HKW66_Vig0230920</name>
</gene>
<evidence type="ECO:0000313" key="7">
    <source>
        <dbReference type="Proteomes" id="UP000743370"/>
    </source>
</evidence>
<comment type="caution">
    <text evidence="6">The sequence shown here is derived from an EMBL/GenBank/DDBJ whole genome shotgun (WGS) entry which is preliminary data.</text>
</comment>
<dbReference type="InterPro" id="IPR003653">
    <property type="entry name" value="Peptidase_C48_C"/>
</dbReference>
<dbReference type="AlphaFoldDB" id="A0A8T0KAH8"/>
<feature type="compositionally biased region" description="Basic and acidic residues" evidence="4">
    <location>
        <begin position="354"/>
        <end position="366"/>
    </location>
</feature>
<evidence type="ECO:0000256" key="1">
    <source>
        <dbReference type="ARBA" id="ARBA00005234"/>
    </source>
</evidence>
<comment type="similarity">
    <text evidence="1">Belongs to the peptidase C48 family.</text>
</comment>
<name>A0A8T0KAH8_PHAAN</name>
<evidence type="ECO:0000313" key="6">
    <source>
        <dbReference type="EMBL" id="KAG2396817.1"/>
    </source>
</evidence>
<dbReference type="EMBL" id="JABFOF010000005">
    <property type="protein sequence ID" value="KAG2396817.1"/>
    <property type="molecule type" value="Genomic_DNA"/>
</dbReference>
<dbReference type="GO" id="GO:0008234">
    <property type="term" value="F:cysteine-type peptidase activity"/>
    <property type="evidence" value="ECO:0007669"/>
    <property type="project" value="InterPro"/>
</dbReference>
<feature type="compositionally biased region" description="Low complexity" evidence="4">
    <location>
        <begin position="245"/>
        <end position="255"/>
    </location>
</feature>